<dbReference type="KEGG" id="cyt:cce_0107"/>
<dbReference type="Proteomes" id="UP000001203">
    <property type="component" value="Chromosome circular"/>
</dbReference>
<dbReference type="CDD" id="cd00085">
    <property type="entry name" value="HNHc"/>
    <property type="match status" value="1"/>
</dbReference>
<gene>
    <name evidence="3" type="ordered locus">cce_0107</name>
</gene>
<feature type="region of interest" description="Disordered" evidence="1">
    <location>
        <begin position="65"/>
        <end position="84"/>
    </location>
</feature>
<dbReference type="GO" id="GO:0008270">
    <property type="term" value="F:zinc ion binding"/>
    <property type="evidence" value="ECO:0007669"/>
    <property type="project" value="InterPro"/>
</dbReference>
<evidence type="ECO:0000313" key="4">
    <source>
        <dbReference type="Proteomes" id="UP000001203"/>
    </source>
</evidence>
<dbReference type="HOGENOM" id="CLU_2205700_0_0_3"/>
<feature type="compositionally biased region" description="Basic and acidic residues" evidence="1">
    <location>
        <begin position="65"/>
        <end position="76"/>
    </location>
</feature>
<dbReference type="GO" id="GO:0003964">
    <property type="term" value="F:RNA-directed DNA polymerase activity"/>
    <property type="evidence" value="ECO:0007669"/>
    <property type="project" value="UniProtKB-KW"/>
</dbReference>
<dbReference type="InterPro" id="IPR002711">
    <property type="entry name" value="HNH"/>
</dbReference>
<reference evidence="3 4" key="1">
    <citation type="journal article" date="2008" name="Proc. Natl. Acad. Sci. U.S.A.">
        <title>The genome of Cyanothece 51142, a unicellular diazotrophic cyanobacterium important in the marine nitrogen cycle.</title>
        <authorList>
            <person name="Welsh E.A."/>
            <person name="Liberton M."/>
            <person name="Stoeckel J."/>
            <person name="Loh T."/>
            <person name="Elvitigala T."/>
            <person name="Wang C."/>
            <person name="Wollam A."/>
            <person name="Fulton R.S."/>
            <person name="Clifton S.W."/>
            <person name="Jacobs J.M."/>
            <person name="Aurora R."/>
            <person name="Ghosh B.K."/>
            <person name="Sherman L.A."/>
            <person name="Smith R.D."/>
            <person name="Wilson R.K."/>
            <person name="Pakrasi H.B."/>
        </authorList>
    </citation>
    <scope>NUCLEOTIDE SEQUENCE [LARGE SCALE GENOMIC DNA]</scope>
    <source>
        <strain evidence="4">ATCC 51142 / BH68</strain>
    </source>
</reference>
<evidence type="ECO:0000313" key="3">
    <source>
        <dbReference type="EMBL" id="ACB49459.1"/>
    </source>
</evidence>
<feature type="domain" description="HNH nuclease" evidence="2">
    <location>
        <begin position="9"/>
        <end position="63"/>
    </location>
</feature>
<protein>
    <submittedName>
        <fullName evidence="3">Reverse transcriptase</fullName>
    </submittedName>
</protein>
<name>B1WZ93_CROS5</name>
<organism evidence="3 4">
    <name type="scientific">Crocosphaera subtropica (strain ATCC 51142 / BH68)</name>
    <name type="common">Cyanothece sp. (strain ATCC 51142)</name>
    <dbReference type="NCBI Taxonomy" id="43989"/>
    <lineage>
        <taxon>Bacteria</taxon>
        <taxon>Bacillati</taxon>
        <taxon>Cyanobacteriota</taxon>
        <taxon>Cyanophyceae</taxon>
        <taxon>Oscillatoriophycideae</taxon>
        <taxon>Chroococcales</taxon>
        <taxon>Aphanothecaceae</taxon>
        <taxon>Crocosphaera</taxon>
        <taxon>Crocosphaera subtropica</taxon>
    </lineage>
</organism>
<dbReference type="EMBL" id="CP000806">
    <property type="protein sequence ID" value="ACB49459.1"/>
    <property type="molecule type" value="Genomic_DNA"/>
</dbReference>
<keyword evidence="3" id="KW-0808">Transferase</keyword>
<dbReference type="SMART" id="SM00507">
    <property type="entry name" value="HNHc"/>
    <property type="match status" value="1"/>
</dbReference>
<keyword evidence="4" id="KW-1185">Reference proteome</keyword>
<dbReference type="AlphaFoldDB" id="B1WZ93"/>
<evidence type="ECO:0000256" key="1">
    <source>
        <dbReference type="SAM" id="MobiDB-lite"/>
    </source>
</evidence>
<dbReference type="GO" id="GO:0003676">
    <property type="term" value="F:nucleic acid binding"/>
    <property type="evidence" value="ECO:0007669"/>
    <property type="project" value="InterPro"/>
</dbReference>
<keyword evidence="3" id="KW-0695">RNA-directed DNA polymerase</keyword>
<proteinExistence type="predicted"/>
<accession>B1WZ93</accession>
<dbReference type="InterPro" id="IPR003615">
    <property type="entry name" value="HNH_nuc"/>
</dbReference>
<evidence type="ECO:0000259" key="2">
    <source>
        <dbReference type="SMART" id="SM00507"/>
    </source>
</evidence>
<dbReference type="GO" id="GO:0004519">
    <property type="term" value="F:endonuclease activity"/>
    <property type="evidence" value="ECO:0007669"/>
    <property type="project" value="InterPro"/>
</dbReference>
<dbReference type="Gene3D" id="1.10.30.50">
    <property type="match status" value="1"/>
</dbReference>
<dbReference type="STRING" id="43989.cce_0107"/>
<dbReference type="Pfam" id="PF01844">
    <property type="entry name" value="HNH"/>
    <property type="match status" value="1"/>
</dbReference>
<keyword evidence="3" id="KW-0548">Nucleotidyltransferase</keyword>
<dbReference type="eggNOG" id="COG1403">
    <property type="taxonomic scope" value="Bacteria"/>
</dbReference>
<sequence>MGKNPEMPKRTASLLKKQKGKCAHCGLFFKDEDTIELDHIIPKSKGGKNEYKNWQLLHRHCHDEKTRTDGSLERSGNKTGCNSTIPKQLSDIPSNYRWINDMLVTAY</sequence>